<proteinExistence type="predicted"/>
<keyword evidence="4" id="KW-1185">Reference proteome</keyword>
<evidence type="ECO:0000256" key="2">
    <source>
        <dbReference type="ARBA" id="ARBA00022738"/>
    </source>
</evidence>
<dbReference type="Proteomes" id="UP000226442">
    <property type="component" value="Unassembled WGS sequence"/>
</dbReference>
<dbReference type="OrthoDB" id="512705at2"/>
<dbReference type="InterPro" id="IPR011989">
    <property type="entry name" value="ARM-like"/>
</dbReference>
<dbReference type="GO" id="GO:0030089">
    <property type="term" value="C:phycobilisome"/>
    <property type="evidence" value="ECO:0007669"/>
    <property type="project" value="UniProtKB-KW"/>
</dbReference>
<dbReference type="SUPFAM" id="SSF48371">
    <property type="entry name" value="ARM repeat"/>
    <property type="match status" value="1"/>
</dbReference>
<keyword evidence="2" id="KW-0605">Phycobilisome</keyword>
<evidence type="ECO:0000313" key="3">
    <source>
        <dbReference type="EMBL" id="PHX57301.1"/>
    </source>
</evidence>
<protein>
    <submittedName>
        <fullName evidence="3">DUF1822 domain-containing protein</fullName>
    </submittedName>
</protein>
<evidence type="ECO:0000256" key="1">
    <source>
        <dbReference type="ARBA" id="ARBA00022549"/>
    </source>
</evidence>
<dbReference type="EMBL" id="NXIB02000002">
    <property type="protein sequence ID" value="PHX57301.1"/>
    <property type="molecule type" value="Genomic_DNA"/>
</dbReference>
<organism evidence="3 4">
    <name type="scientific">Tychonema bourrellyi FEM_GT703</name>
    <dbReference type="NCBI Taxonomy" id="2040638"/>
    <lineage>
        <taxon>Bacteria</taxon>
        <taxon>Bacillati</taxon>
        <taxon>Cyanobacteriota</taxon>
        <taxon>Cyanophyceae</taxon>
        <taxon>Oscillatoriophycideae</taxon>
        <taxon>Oscillatoriales</taxon>
        <taxon>Microcoleaceae</taxon>
        <taxon>Tychonema</taxon>
    </lineage>
</organism>
<accession>A0A2G4F6H9</accession>
<dbReference type="Pfam" id="PF08852">
    <property type="entry name" value="DUF1822"/>
    <property type="match status" value="1"/>
</dbReference>
<dbReference type="Gene3D" id="1.25.10.10">
    <property type="entry name" value="Leucine-rich Repeat Variant"/>
    <property type="match status" value="1"/>
</dbReference>
<dbReference type="RefSeq" id="WP_096832357.1">
    <property type="nucleotide sequence ID" value="NZ_NXIB02000002.1"/>
</dbReference>
<name>A0A2G4F6H9_9CYAN</name>
<comment type="caution">
    <text evidence="3">The sequence shown here is derived from an EMBL/GenBank/DDBJ whole genome shotgun (WGS) entry which is preliminary data.</text>
</comment>
<gene>
    <name evidence="3" type="ORF">CP500_000510</name>
</gene>
<keyword evidence="1" id="KW-0042">Antenna complex</keyword>
<reference evidence="3" key="1">
    <citation type="submission" date="2017-10" db="EMBL/GenBank/DDBJ databases">
        <title>Draft genome sequence of the planktic cyanobacteria Tychonema bourrellyi isolated from alpine lentic freshwater.</title>
        <authorList>
            <person name="Tett A."/>
            <person name="Armanini F."/>
            <person name="Asnicar F."/>
            <person name="Boscaini A."/>
            <person name="Pasolli E."/>
            <person name="Zolfo M."/>
            <person name="Donati C."/>
            <person name="Salmaso N."/>
            <person name="Segata N."/>
        </authorList>
    </citation>
    <scope>NUCLEOTIDE SEQUENCE</scope>
    <source>
        <strain evidence="3">FEM_GT703</strain>
    </source>
</reference>
<evidence type="ECO:0000313" key="4">
    <source>
        <dbReference type="Proteomes" id="UP000226442"/>
    </source>
</evidence>
<dbReference type="InterPro" id="IPR014951">
    <property type="entry name" value="DUF1822"/>
</dbReference>
<dbReference type="InterPro" id="IPR016024">
    <property type="entry name" value="ARM-type_fold"/>
</dbReference>
<dbReference type="AlphaFoldDB" id="A0A2G4F6H9"/>
<sequence length="417" mass="45731">MTASTILPPFAVSLELTAHRWAEHLAAQQTSPAKGKRVYLNSLAVFAVSRFLESMGIETDLQAGDSANLALCGLLNATDLVLPEMGSIECLPVLPGEQFLNLTGEFREDLIGYVAVQFAERLDAVQLLGFIKNNQAEELLEQVAIADLLPLDYLIEQLNELEFKKAIEQPSILQEFSLQSTIIDELSQRLRNFWGERAQAGWQTVEAIESLWTAASPARAGFRSKDSDRPQSSDSEAAISALIFLLQTNSEELILRQTVNLLGEIGTDSPELIAALTELLHSTNDLETRWQTAIALGKIAPNHPEAAVRKAKLIDLGMQLGTASVSLIVGLMPKSENEVEVFIQVQPTGDRQVLPPQLKLTILSSEGDTCLEVEARTDSQGIGIDDCIQLRHSFPIGSRFRIKISLENTSVTEDFAI</sequence>